<evidence type="ECO:0000256" key="1">
    <source>
        <dbReference type="SAM" id="MobiDB-lite"/>
    </source>
</evidence>
<protein>
    <submittedName>
        <fullName evidence="4">Elastin-binding protein EbpS</fullName>
    </submittedName>
</protein>
<feature type="region of interest" description="Disordered" evidence="1">
    <location>
        <begin position="302"/>
        <end position="405"/>
    </location>
</feature>
<dbReference type="SUPFAM" id="SSF54106">
    <property type="entry name" value="LysM domain"/>
    <property type="match status" value="1"/>
</dbReference>
<keyword evidence="2" id="KW-0812">Transmembrane</keyword>
<dbReference type="NCBIfam" id="NF033598">
    <property type="entry name" value="elast_bind_EbpS"/>
    <property type="match status" value="1"/>
</dbReference>
<evidence type="ECO:0000313" key="5">
    <source>
        <dbReference type="Proteomes" id="UP000246800"/>
    </source>
</evidence>
<feature type="compositionally biased region" description="Polar residues" evidence="1">
    <location>
        <begin position="38"/>
        <end position="47"/>
    </location>
</feature>
<evidence type="ECO:0000313" key="4">
    <source>
        <dbReference type="EMBL" id="PWZ74464.1"/>
    </source>
</evidence>
<reference evidence="4 5" key="1">
    <citation type="journal article" date="2018" name="Vet. Microbiol.">
        <title>Clonal diversity and geographic distribution of methicillin-resistant Staphylococcus pseudintermedius from Australian animals: Discovery of novel sequence types.</title>
        <authorList>
            <person name="Worthing K.A."/>
            <person name="Abraham S."/>
            <person name="Coombs G.W."/>
            <person name="Pang S."/>
            <person name="Saputra S."/>
            <person name="Jordan D."/>
            <person name="Trott D.J."/>
            <person name="Norris J.M."/>
        </authorList>
    </citation>
    <scope>NUCLEOTIDE SEQUENCE [LARGE SCALE GENOMIC DNA]</scope>
    <source>
        <strain evidence="4 5">ST525 1</strain>
    </source>
</reference>
<comment type="caution">
    <text evidence="4">The sequence shown here is derived from an EMBL/GenBank/DDBJ whole genome shotgun (WGS) entry which is preliminary data.</text>
</comment>
<dbReference type="SMART" id="SM00257">
    <property type="entry name" value="LysM"/>
    <property type="match status" value="1"/>
</dbReference>
<feature type="transmembrane region" description="Helical" evidence="2">
    <location>
        <begin position="271"/>
        <end position="293"/>
    </location>
</feature>
<dbReference type="EMBL" id="QEIT01000037">
    <property type="protein sequence ID" value="PWZ74464.1"/>
    <property type="molecule type" value="Genomic_DNA"/>
</dbReference>
<dbReference type="InterPro" id="IPR036779">
    <property type="entry name" value="LysM_dom_sf"/>
</dbReference>
<keyword evidence="2" id="KW-1133">Transmembrane helix</keyword>
<dbReference type="AlphaFoldDB" id="A0A317YQ66"/>
<dbReference type="PROSITE" id="PS51782">
    <property type="entry name" value="LYSM"/>
    <property type="match status" value="1"/>
</dbReference>
<feature type="compositionally biased region" description="Basic and acidic residues" evidence="1">
    <location>
        <begin position="306"/>
        <end position="316"/>
    </location>
</feature>
<feature type="compositionally biased region" description="Low complexity" evidence="1">
    <location>
        <begin position="355"/>
        <end position="397"/>
    </location>
</feature>
<feature type="compositionally biased region" description="Low complexity" evidence="1">
    <location>
        <begin position="223"/>
        <end position="240"/>
    </location>
</feature>
<dbReference type="CDD" id="cd00118">
    <property type="entry name" value="LysM"/>
    <property type="match status" value="1"/>
</dbReference>
<accession>A0A317YQ66</accession>
<feature type="compositionally biased region" description="Basic and acidic residues" evidence="1">
    <location>
        <begin position="324"/>
        <end position="350"/>
    </location>
</feature>
<dbReference type="Proteomes" id="UP000246800">
    <property type="component" value="Unassembled WGS sequence"/>
</dbReference>
<feature type="compositionally biased region" description="Low complexity" evidence="1">
    <location>
        <begin position="178"/>
        <end position="193"/>
    </location>
</feature>
<dbReference type="InterPro" id="IPR018392">
    <property type="entry name" value="LysM"/>
</dbReference>
<proteinExistence type="predicted"/>
<sequence>MSKDNFKDEFERSRQEIKSHHHDEDETTEAINEKDDQPQASQEQQFPPRNASRRHRKRDFGISKAKPTQKDTQTNPQEAAADKKTGPIGGVKKSDDNHLNHTQHDAEGKRAQTADSMQNEPAKEDTKGQRAATSGHTAVGTGANVQMTNNKKQQPKVTNEAQSNQQGEQQEPRKSKKALATGAGLGATGVARAGMEKNDQSPKQDENPTLEDSKPQGNKGKKAAAGASTGAATGLGASKAHAQQTPERQPETESSETTVSNGSGGGFFKKLLPLLAAIILLGTVAIFGGMYLFNQDHQNDNQQEVAQKEDTKKNSDDNQQSQSKNEDDKQDDSDKATASKDSDDNSKDDNDQSESDANNSDNSNASDPNETSNPNNSQNDVNNSNINNQQNTYQQGQSAGGQTHVVNGNQNLYRIAIQYYGNGSPENVEKIKRANGLQNNNISNGQQLIIP</sequence>
<organism evidence="4 5">
    <name type="scientific">Staphylococcus pseudintermedius</name>
    <dbReference type="NCBI Taxonomy" id="283734"/>
    <lineage>
        <taxon>Bacteria</taxon>
        <taxon>Bacillati</taxon>
        <taxon>Bacillota</taxon>
        <taxon>Bacilli</taxon>
        <taxon>Bacillales</taxon>
        <taxon>Staphylococcaceae</taxon>
        <taxon>Staphylococcus</taxon>
        <taxon>Staphylococcus intermedius group</taxon>
    </lineage>
</organism>
<feature type="compositionally biased region" description="Basic and acidic residues" evidence="1">
    <location>
        <begin position="92"/>
        <end position="112"/>
    </location>
</feature>
<dbReference type="RefSeq" id="WP_110160452.1">
    <property type="nucleotide sequence ID" value="NZ_CAJESF010000001.1"/>
</dbReference>
<feature type="compositionally biased region" description="Basic and acidic residues" evidence="1">
    <location>
        <begin position="1"/>
        <end position="24"/>
    </location>
</feature>
<feature type="compositionally biased region" description="Polar residues" evidence="1">
    <location>
        <begin position="143"/>
        <end position="169"/>
    </location>
</feature>
<feature type="region of interest" description="Disordered" evidence="1">
    <location>
        <begin position="1"/>
        <end position="266"/>
    </location>
</feature>
<gene>
    <name evidence="4" type="primary">ebpS</name>
    <name evidence="4" type="ORF">DD902_08460</name>
</gene>
<feature type="domain" description="LysM" evidence="3">
    <location>
        <begin position="402"/>
        <end position="450"/>
    </location>
</feature>
<evidence type="ECO:0000256" key="2">
    <source>
        <dbReference type="SAM" id="Phobius"/>
    </source>
</evidence>
<dbReference type="Pfam" id="PF01476">
    <property type="entry name" value="LysM"/>
    <property type="match status" value="1"/>
</dbReference>
<feature type="compositionally biased region" description="Basic and acidic residues" evidence="1">
    <location>
        <begin position="194"/>
        <end position="214"/>
    </location>
</feature>
<evidence type="ECO:0000259" key="3">
    <source>
        <dbReference type="PROSITE" id="PS51782"/>
    </source>
</evidence>
<name>A0A317YQ66_STAPS</name>
<dbReference type="Gene3D" id="3.10.350.10">
    <property type="entry name" value="LysM domain"/>
    <property type="match status" value="1"/>
</dbReference>
<keyword evidence="2" id="KW-0472">Membrane</keyword>